<keyword evidence="2" id="KW-1185">Reference proteome</keyword>
<gene>
    <name evidence="1" type="ORF">J1605_013639</name>
</gene>
<dbReference type="AlphaFoldDB" id="A0AB34GGN8"/>
<dbReference type="EMBL" id="JAIQCJ010002244">
    <property type="protein sequence ID" value="KAJ8778452.1"/>
    <property type="molecule type" value="Genomic_DNA"/>
</dbReference>
<reference evidence="1 2" key="1">
    <citation type="submission" date="2022-11" db="EMBL/GenBank/DDBJ databases">
        <title>Whole genome sequence of Eschrichtius robustus ER-17-0199.</title>
        <authorList>
            <person name="Bruniche-Olsen A."/>
            <person name="Black A.N."/>
            <person name="Fields C.J."/>
            <person name="Walden K."/>
            <person name="Dewoody J.A."/>
        </authorList>
    </citation>
    <scope>NUCLEOTIDE SEQUENCE [LARGE SCALE GENOMIC DNA]</scope>
    <source>
        <strain evidence="1">ER-17-0199</strain>
        <tissue evidence="1">Blubber</tissue>
    </source>
</reference>
<protein>
    <submittedName>
        <fullName evidence="1">Uncharacterized protein</fullName>
    </submittedName>
</protein>
<sequence>MQPTPVLSLRSVLRSPSLSSQPPARPGWYERSFLPPRKSEVFCQRSEPAARQLPRFSPATRSGLPFIGAAANESSLFLLPAHPANRRAPCVIFGSSGALGYFRCCWHFQGLFARSRRRCFFFSGFGAVPDALGCRMSDLRITEAFLYMDYLQALELCWDSEGRQPRRRGRSSEGVVELTAELQVLLKSHNQNGLLSARQLRSFGCY</sequence>
<comment type="caution">
    <text evidence="1">The sequence shown here is derived from an EMBL/GenBank/DDBJ whole genome shotgun (WGS) entry which is preliminary data.</text>
</comment>
<evidence type="ECO:0000313" key="1">
    <source>
        <dbReference type="EMBL" id="KAJ8778452.1"/>
    </source>
</evidence>
<evidence type="ECO:0000313" key="2">
    <source>
        <dbReference type="Proteomes" id="UP001159641"/>
    </source>
</evidence>
<accession>A0AB34GGN8</accession>
<proteinExistence type="predicted"/>
<dbReference type="Proteomes" id="UP001159641">
    <property type="component" value="Unassembled WGS sequence"/>
</dbReference>
<name>A0AB34GGN8_ESCRO</name>
<organism evidence="1 2">
    <name type="scientific">Eschrichtius robustus</name>
    <name type="common">California gray whale</name>
    <name type="synonym">Eschrichtius gibbosus</name>
    <dbReference type="NCBI Taxonomy" id="9764"/>
    <lineage>
        <taxon>Eukaryota</taxon>
        <taxon>Metazoa</taxon>
        <taxon>Chordata</taxon>
        <taxon>Craniata</taxon>
        <taxon>Vertebrata</taxon>
        <taxon>Euteleostomi</taxon>
        <taxon>Mammalia</taxon>
        <taxon>Eutheria</taxon>
        <taxon>Laurasiatheria</taxon>
        <taxon>Artiodactyla</taxon>
        <taxon>Whippomorpha</taxon>
        <taxon>Cetacea</taxon>
        <taxon>Mysticeti</taxon>
        <taxon>Eschrichtiidae</taxon>
        <taxon>Eschrichtius</taxon>
    </lineage>
</organism>